<keyword evidence="2" id="KW-1185">Reference proteome</keyword>
<name>A0AAN8YT71_9MAGN</name>
<proteinExistence type="predicted"/>
<dbReference type="EMBL" id="JBAMMX010000026">
    <property type="protein sequence ID" value="KAK6914369.1"/>
    <property type="molecule type" value="Genomic_DNA"/>
</dbReference>
<protein>
    <submittedName>
        <fullName evidence="1">Uncharacterized protein</fullName>
    </submittedName>
</protein>
<evidence type="ECO:0000313" key="2">
    <source>
        <dbReference type="Proteomes" id="UP001370490"/>
    </source>
</evidence>
<sequence>MDRMVEHKLGEFVSTLNFRGHAFLPMVANREKGSHIKSLSDELRWIGGVEEVLRHFIGDCTDDSIGELVNCHHLELEIAWTTRPIPKGT</sequence>
<evidence type="ECO:0000313" key="1">
    <source>
        <dbReference type="EMBL" id="KAK6914369.1"/>
    </source>
</evidence>
<dbReference type="AlphaFoldDB" id="A0AAN8YT71"/>
<accession>A0AAN8YT71</accession>
<dbReference type="Proteomes" id="UP001370490">
    <property type="component" value="Unassembled WGS sequence"/>
</dbReference>
<organism evidence="1 2">
    <name type="scientific">Dillenia turbinata</name>
    <dbReference type="NCBI Taxonomy" id="194707"/>
    <lineage>
        <taxon>Eukaryota</taxon>
        <taxon>Viridiplantae</taxon>
        <taxon>Streptophyta</taxon>
        <taxon>Embryophyta</taxon>
        <taxon>Tracheophyta</taxon>
        <taxon>Spermatophyta</taxon>
        <taxon>Magnoliopsida</taxon>
        <taxon>eudicotyledons</taxon>
        <taxon>Gunneridae</taxon>
        <taxon>Pentapetalae</taxon>
        <taxon>Dilleniales</taxon>
        <taxon>Dilleniaceae</taxon>
        <taxon>Dillenia</taxon>
    </lineage>
</organism>
<gene>
    <name evidence="1" type="ORF">RJ641_021690</name>
</gene>
<reference evidence="1 2" key="1">
    <citation type="submission" date="2023-12" db="EMBL/GenBank/DDBJ databases">
        <title>A high-quality genome assembly for Dillenia turbinata (Dilleniales).</title>
        <authorList>
            <person name="Chanderbali A."/>
        </authorList>
    </citation>
    <scope>NUCLEOTIDE SEQUENCE [LARGE SCALE GENOMIC DNA]</scope>
    <source>
        <strain evidence="1">LSX21</strain>
        <tissue evidence="1">Leaf</tissue>
    </source>
</reference>
<comment type="caution">
    <text evidence="1">The sequence shown here is derived from an EMBL/GenBank/DDBJ whole genome shotgun (WGS) entry which is preliminary data.</text>
</comment>